<dbReference type="Gene3D" id="3.40.250.10">
    <property type="entry name" value="Rhodanese-like domain"/>
    <property type="match status" value="1"/>
</dbReference>
<feature type="domain" description="Rhodanese" evidence="2">
    <location>
        <begin position="102"/>
        <end position="215"/>
    </location>
</feature>
<evidence type="ECO:0000256" key="1">
    <source>
        <dbReference type="SAM" id="SignalP"/>
    </source>
</evidence>
<organism evidence="3 4">
    <name type="scientific">Aliiroseovarius pelagivivens</name>
    <dbReference type="NCBI Taxonomy" id="1639690"/>
    <lineage>
        <taxon>Bacteria</taxon>
        <taxon>Pseudomonadati</taxon>
        <taxon>Pseudomonadota</taxon>
        <taxon>Alphaproteobacteria</taxon>
        <taxon>Rhodobacterales</taxon>
        <taxon>Paracoccaceae</taxon>
        <taxon>Aliiroseovarius</taxon>
    </lineage>
</organism>
<dbReference type="InterPro" id="IPR001763">
    <property type="entry name" value="Rhodanese-like_dom"/>
</dbReference>
<evidence type="ECO:0000259" key="2">
    <source>
        <dbReference type="PROSITE" id="PS50206"/>
    </source>
</evidence>
<dbReference type="Pfam" id="PF00581">
    <property type="entry name" value="Rhodanese"/>
    <property type="match status" value="1"/>
</dbReference>
<evidence type="ECO:0000313" key="3">
    <source>
        <dbReference type="EMBL" id="SPF76108.1"/>
    </source>
</evidence>
<gene>
    <name evidence="3" type="ORF">ALP8811_01108</name>
</gene>
<reference evidence="3 4" key="1">
    <citation type="submission" date="2018-03" db="EMBL/GenBank/DDBJ databases">
        <authorList>
            <person name="Keele B.F."/>
        </authorList>
    </citation>
    <scope>NUCLEOTIDE SEQUENCE [LARGE SCALE GENOMIC DNA]</scope>
    <source>
        <strain evidence="3 4">CECT 8811</strain>
    </source>
</reference>
<keyword evidence="4" id="KW-1185">Reference proteome</keyword>
<dbReference type="Proteomes" id="UP000244911">
    <property type="component" value="Unassembled WGS sequence"/>
</dbReference>
<dbReference type="AlphaFoldDB" id="A0A2R8AJ97"/>
<dbReference type="InterPro" id="IPR036873">
    <property type="entry name" value="Rhodanese-like_dom_sf"/>
</dbReference>
<keyword evidence="1" id="KW-0732">Signal</keyword>
<dbReference type="CDD" id="cd00158">
    <property type="entry name" value="RHOD"/>
    <property type="match status" value="1"/>
</dbReference>
<dbReference type="RefSeq" id="WP_108856144.1">
    <property type="nucleotide sequence ID" value="NZ_OMOI01000001.1"/>
</dbReference>
<feature type="signal peptide" evidence="1">
    <location>
        <begin position="1"/>
        <end position="27"/>
    </location>
</feature>
<name>A0A2R8AJ97_9RHOB</name>
<dbReference type="OrthoDB" id="9784513at2"/>
<dbReference type="SUPFAM" id="SSF52821">
    <property type="entry name" value="Rhodanese/Cell cycle control phosphatase"/>
    <property type="match status" value="1"/>
</dbReference>
<dbReference type="EMBL" id="OMOI01000001">
    <property type="protein sequence ID" value="SPF76108.1"/>
    <property type="molecule type" value="Genomic_DNA"/>
</dbReference>
<dbReference type="SMART" id="SM00450">
    <property type="entry name" value="RHOD"/>
    <property type="match status" value="1"/>
</dbReference>
<protein>
    <recommendedName>
        <fullName evidence="2">Rhodanese domain-containing protein</fullName>
    </recommendedName>
</protein>
<evidence type="ECO:0000313" key="4">
    <source>
        <dbReference type="Proteomes" id="UP000244911"/>
    </source>
</evidence>
<sequence length="219" mass="23915">MRSASSLAFRLLAGLGLAATLSMPVSAQEVFITQELPFFEFDNGVEFHVIERNQDTEATIPDAFAKTSRKCPPFCIQPLEVADGVSTLGELELLTFLEEKVQDGSGALIDARVETWYRGGTIPGSINIAFNLFENPDSNPFLVPVLQLFGAVQSSDGTWDFTNAKDLALFCNGPWCGQSPRAIRNLMSVGYPAEKLNYYRGGMQAWLSLGLSVHVPESS</sequence>
<accession>A0A2R8AJ97</accession>
<feature type="chain" id="PRO_5015313159" description="Rhodanese domain-containing protein" evidence="1">
    <location>
        <begin position="28"/>
        <end position="219"/>
    </location>
</feature>
<proteinExistence type="predicted"/>
<dbReference type="PROSITE" id="PS50206">
    <property type="entry name" value="RHODANESE_3"/>
    <property type="match status" value="1"/>
</dbReference>